<evidence type="ECO:0000256" key="8">
    <source>
        <dbReference type="ARBA" id="ARBA00023098"/>
    </source>
</evidence>
<feature type="binding site" evidence="11 14">
    <location>
        <begin position="125"/>
        <end position="128"/>
    </location>
    <ligand>
        <name>NAD(+)</name>
        <dbReference type="ChEBI" id="CHEBI:57540"/>
    </ligand>
</feature>
<dbReference type="InterPro" id="IPR032837">
    <property type="entry name" value="G1PDH"/>
</dbReference>
<evidence type="ECO:0000256" key="2">
    <source>
        <dbReference type="ARBA" id="ARBA00022516"/>
    </source>
</evidence>
<feature type="binding site" evidence="12">
    <location>
        <position position="176"/>
    </location>
    <ligand>
        <name>glycerol</name>
        <dbReference type="ChEBI" id="CHEBI:17754"/>
    </ligand>
</feature>
<keyword evidence="1 11" id="KW-0963">Cytoplasm</keyword>
<dbReference type="EMBL" id="KF900909">
    <property type="protein sequence ID" value="AIF11096.1"/>
    <property type="molecule type" value="Genomic_DNA"/>
</dbReference>
<dbReference type="Gene3D" id="3.40.50.1970">
    <property type="match status" value="1"/>
</dbReference>
<keyword evidence="3 11" id="KW-0479">Metal-binding</keyword>
<dbReference type="PANTHER" id="PTHR43616">
    <property type="entry name" value="GLYCEROL DEHYDROGENASE"/>
    <property type="match status" value="1"/>
</dbReference>
<organism evidence="15">
    <name type="scientific">uncultured marine thaumarchaeote KM3_49_A08</name>
    <dbReference type="NCBI Taxonomy" id="1456171"/>
    <lineage>
        <taxon>Archaea</taxon>
        <taxon>Nitrososphaerota</taxon>
        <taxon>environmental samples</taxon>
    </lineage>
</organism>
<feature type="binding site" evidence="11 14">
    <location>
        <position position="134"/>
    </location>
    <ligand>
        <name>NAD(+)</name>
        <dbReference type="ChEBI" id="CHEBI:57540"/>
    </ligand>
</feature>
<evidence type="ECO:0000256" key="4">
    <source>
        <dbReference type="ARBA" id="ARBA00022833"/>
    </source>
</evidence>
<keyword evidence="10 11" id="KW-1208">Phospholipid metabolism</keyword>
<keyword evidence="2 11" id="KW-0444">Lipid biosynthesis</keyword>
<feature type="binding site" evidence="11">
    <location>
        <position position="255"/>
    </location>
    <ligand>
        <name>Zn(2+)</name>
        <dbReference type="ChEBI" id="CHEBI:29105"/>
        <note>catalytic</note>
    </ligand>
</feature>
<comment type="subcellular location">
    <subcellularLocation>
        <location evidence="11">Cytoplasm</location>
    </subcellularLocation>
</comment>
<evidence type="ECO:0000256" key="11">
    <source>
        <dbReference type="HAMAP-Rule" id="MF_00497"/>
    </source>
</evidence>
<feature type="binding site" evidence="11">
    <location>
        <position position="130"/>
    </location>
    <ligand>
        <name>substrate</name>
    </ligand>
</feature>
<gene>
    <name evidence="11" type="primary">egsA</name>
</gene>
<comment type="catalytic activity">
    <reaction evidence="11">
        <text>sn-glycerol 1-phosphate + NAD(+) = dihydroxyacetone phosphate + NADH + H(+)</text>
        <dbReference type="Rhea" id="RHEA:21412"/>
        <dbReference type="ChEBI" id="CHEBI:15378"/>
        <dbReference type="ChEBI" id="CHEBI:57540"/>
        <dbReference type="ChEBI" id="CHEBI:57642"/>
        <dbReference type="ChEBI" id="CHEBI:57685"/>
        <dbReference type="ChEBI" id="CHEBI:57945"/>
        <dbReference type="EC" id="1.1.1.261"/>
    </reaction>
</comment>
<feature type="binding site" evidence="11">
    <location>
        <position position="259"/>
    </location>
    <ligand>
        <name>substrate</name>
    </ligand>
</feature>
<protein>
    <recommendedName>
        <fullName evidence="11">Glycerol-1-phosphate dehydrogenase [NAD(P)+]</fullName>
        <shortName evidence="11">G1P dehydrogenase</shortName>
        <shortName evidence="11">G1PDH</shortName>
        <ecNumber evidence="11">1.1.1.261</ecNumber>
    </recommendedName>
    <alternativeName>
        <fullName evidence="11">Enantiomeric glycerophosphate synthase</fullName>
    </alternativeName>
    <alternativeName>
        <fullName evidence="11">sn-glycerol-1-phosphate dehydrogenase</fullName>
    </alternativeName>
</protein>
<reference evidence="15" key="1">
    <citation type="journal article" date="2014" name="Genome Biol. Evol.">
        <title>Pangenome evidence for extensive interdomain horizontal transfer affecting lineage core and shell genes in uncultured planktonic thaumarchaeota and euryarchaeota.</title>
        <authorList>
            <person name="Deschamps P."/>
            <person name="Zivanovic Y."/>
            <person name="Moreira D."/>
            <person name="Rodriguez-Valera F."/>
            <person name="Lopez-Garcia P."/>
        </authorList>
    </citation>
    <scope>NUCLEOTIDE SEQUENCE</scope>
</reference>
<evidence type="ECO:0000256" key="9">
    <source>
        <dbReference type="ARBA" id="ARBA00023209"/>
    </source>
</evidence>
<dbReference type="InterPro" id="IPR016205">
    <property type="entry name" value="Glycerol_DH"/>
</dbReference>
<dbReference type="GO" id="GO:0106358">
    <property type="term" value="F:glycerol-1-phosphate dehydrogenase (NADP+) activity"/>
    <property type="evidence" value="ECO:0007669"/>
    <property type="project" value="RHEA"/>
</dbReference>
<sequence>MGMKRRSISHTMELPRQIVVGENNIQEVGEFLHGLSANSKKVSIISGKNVKKIFGQEIDSSLKESRINSIWHLASSNLVQDIKQIQKKVKNAKTDLIIGIGGGRSVDIAKLCSFNLRKPFVSIPTSASHDGIASPFVSVRGEKPHSLVATAPLGVFVDVNVIKGAPKKLLASGCGDLMAKVTAVKDWQLGRDKKGEYYGRYSADLASMSAKILIESSPSFSKKGIDARIIVEALISAGVASCIAGSSRPCSGAEHLFSHAVDHLEFGVGLHGEKVGIGAIMIAKLQGQDWKKIVKTLKNVGAPTTAKEISLKPKVLTKALTIAQSLRPERYTILSEKKITEKDAMKLAKITKVL</sequence>
<keyword evidence="7 11" id="KW-0520">NAD</keyword>
<comment type="pathway">
    <text evidence="11">Membrane lipid metabolism; glycerophospholipid metabolism.</text>
</comment>
<dbReference type="GO" id="GO:0005737">
    <property type="term" value="C:cytoplasm"/>
    <property type="evidence" value="ECO:0007669"/>
    <property type="project" value="UniProtKB-SubCell"/>
</dbReference>
<evidence type="ECO:0000256" key="12">
    <source>
        <dbReference type="PIRSR" id="PIRSR000112-1"/>
    </source>
</evidence>
<proteinExistence type="inferred from homology"/>
<name>A0A075H4B4_9ARCH</name>
<evidence type="ECO:0000256" key="13">
    <source>
        <dbReference type="PIRSR" id="PIRSR000112-2"/>
    </source>
</evidence>
<feature type="binding site" evidence="12">
    <location>
        <position position="271"/>
    </location>
    <ligand>
        <name>glycerol</name>
        <dbReference type="ChEBI" id="CHEBI:17754"/>
    </ligand>
</feature>
<dbReference type="GO" id="GO:0006650">
    <property type="term" value="P:glycerophospholipid metabolic process"/>
    <property type="evidence" value="ECO:0007669"/>
    <property type="project" value="UniProtKB-UniRule"/>
</dbReference>
<dbReference type="Gene3D" id="1.20.1090.10">
    <property type="entry name" value="Dehydroquinate synthase-like - alpha domain"/>
    <property type="match status" value="1"/>
</dbReference>
<feature type="binding site" evidence="13">
    <location>
        <position position="130"/>
    </location>
    <ligand>
        <name>glycerol</name>
        <dbReference type="ChEBI" id="CHEBI:17754"/>
    </ligand>
</feature>
<dbReference type="GO" id="GO:0046872">
    <property type="term" value="F:metal ion binding"/>
    <property type="evidence" value="ECO:0007669"/>
    <property type="project" value="UniProtKB-KW"/>
</dbReference>
<accession>A0A075H4B4</accession>
<keyword evidence="5 11" id="KW-0521">NADP</keyword>
<dbReference type="Pfam" id="PF13685">
    <property type="entry name" value="Fe-ADH_2"/>
    <property type="match status" value="1"/>
</dbReference>
<keyword evidence="8 11" id="KW-0443">Lipid metabolism</keyword>
<evidence type="ECO:0000256" key="7">
    <source>
        <dbReference type="ARBA" id="ARBA00023027"/>
    </source>
</evidence>
<dbReference type="InterPro" id="IPR023002">
    <property type="entry name" value="G1P_dehydrogenase_arc"/>
</dbReference>
<dbReference type="HAMAP" id="MF_00497_A">
    <property type="entry name" value="G1P_dehydrogenase_A"/>
    <property type="match status" value="1"/>
</dbReference>
<dbReference type="SUPFAM" id="SSF56796">
    <property type="entry name" value="Dehydroquinate synthase-like"/>
    <property type="match status" value="1"/>
</dbReference>
<evidence type="ECO:0000313" key="15">
    <source>
        <dbReference type="EMBL" id="AIF11096.1"/>
    </source>
</evidence>
<feature type="binding site" evidence="11">
    <location>
        <position position="176"/>
    </location>
    <ligand>
        <name>substrate</name>
    </ligand>
</feature>
<evidence type="ECO:0000256" key="5">
    <source>
        <dbReference type="ARBA" id="ARBA00022857"/>
    </source>
</evidence>
<evidence type="ECO:0000256" key="3">
    <source>
        <dbReference type="ARBA" id="ARBA00022723"/>
    </source>
</evidence>
<dbReference type="GO" id="GO:0106357">
    <property type="term" value="F:glycerol-1-phosphate dehydrogenase (NAD+) activity"/>
    <property type="evidence" value="ECO:0007669"/>
    <property type="project" value="RHEA"/>
</dbReference>
<dbReference type="AlphaFoldDB" id="A0A075H4B4"/>
<dbReference type="UniPathway" id="UPA00940"/>
<evidence type="ECO:0000256" key="14">
    <source>
        <dbReference type="PIRSR" id="PIRSR000112-3"/>
    </source>
</evidence>
<keyword evidence="6 11" id="KW-0560">Oxidoreductase</keyword>
<keyword evidence="4 11" id="KW-0862">Zinc</keyword>
<comment type="catalytic activity">
    <reaction evidence="11">
        <text>sn-glycerol 1-phosphate + NADP(+) = dihydroxyacetone phosphate + NADPH + H(+)</text>
        <dbReference type="Rhea" id="RHEA:21416"/>
        <dbReference type="ChEBI" id="CHEBI:15378"/>
        <dbReference type="ChEBI" id="CHEBI:57642"/>
        <dbReference type="ChEBI" id="CHEBI:57685"/>
        <dbReference type="ChEBI" id="CHEBI:57783"/>
        <dbReference type="ChEBI" id="CHEBI:58349"/>
        <dbReference type="EC" id="1.1.1.261"/>
    </reaction>
</comment>
<keyword evidence="9 11" id="KW-0594">Phospholipid biosynthesis</keyword>
<dbReference type="PIRSF" id="PIRSF000112">
    <property type="entry name" value="Glycerol_dehydrogenase"/>
    <property type="match status" value="1"/>
</dbReference>
<feature type="binding site" evidence="11">
    <location>
        <position position="271"/>
    </location>
    <ligand>
        <name>Zn(2+)</name>
        <dbReference type="ChEBI" id="CHEBI:29105"/>
        <note>catalytic</note>
    </ligand>
</feature>
<feature type="binding site" evidence="12">
    <location>
        <position position="255"/>
    </location>
    <ligand>
        <name>glycerol</name>
        <dbReference type="ChEBI" id="CHEBI:17754"/>
    </ligand>
</feature>
<comment type="cofactor">
    <cofactor evidence="11 12">
        <name>Zn(2+)</name>
        <dbReference type="ChEBI" id="CHEBI:29105"/>
    </cofactor>
    <text evidence="11 12">Binds 1 zinc ion per subunit.</text>
</comment>
<dbReference type="EC" id="1.1.1.261" evidence="11"/>
<feature type="binding site" evidence="11">
    <location>
        <position position="176"/>
    </location>
    <ligand>
        <name>Zn(2+)</name>
        <dbReference type="ChEBI" id="CHEBI:29105"/>
        <note>catalytic</note>
    </ligand>
</feature>
<feature type="binding site" evidence="11 14">
    <location>
        <begin position="103"/>
        <end position="107"/>
    </location>
    <ligand>
        <name>NAD(+)</name>
        <dbReference type="ChEBI" id="CHEBI:57540"/>
    </ligand>
</feature>
<dbReference type="PANTHER" id="PTHR43616:SF5">
    <property type="entry name" value="GLYCEROL DEHYDROGENASE 1"/>
    <property type="match status" value="1"/>
</dbReference>
<dbReference type="CDD" id="cd08173">
    <property type="entry name" value="Gro1PDH"/>
    <property type="match status" value="1"/>
</dbReference>
<evidence type="ECO:0000256" key="1">
    <source>
        <dbReference type="ARBA" id="ARBA00022490"/>
    </source>
</evidence>
<comment type="similarity">
    <text evidence="11">Belongs to the glycerol-1-phosphate dehydrogenase family.</text>
</comment>
<comment type="function">
    <text evidence="11">Catalyzes the NAD(P)H-dependent reduction of dihydroxyacetonephosphate (DHAP or glycerone phosphate) to glycerol 1-phosphate (G1P). The G1P thus generated is used as the glycerophosphate backbone of phospholipids in the cellular membranes of Archaea.</text>
</comment>
<evidence type="ECO:0000256" key="6">
    <source>
        <dbReference type="ARBA" id="ARBA00023002"/>
    </source>
</evidence>
<dbReference type="GO" id="GO:0008654">
    <property type="term" value="P:phospholipid biosynthetic process"/>
    <property type="evidence" value="ECO:0007669"/>
    <property type="project" value="UniProtKB-KW"/>
</dbReference>
<evidence type="ECO:0000256" key="10">
    <source>
        <dbReference type="ARBA" id="ARBA00023264"/>
    </source>
</evidence>